<gene>
    <name evidence="11" type="primary">KCNMB1</name>
</gene>
<evidence type="ECO:0000256" key="1">
    <source>
        <dbReference type="ARBA" id="ARBA00004141"/>
    </source>
</evidence>
<dbReference type="GO" id="GO:0015459">
    <property type="term" value="F:potassium channel regulator activity"/>
    <property type="evidence" value="ECO:0007669"/>
    <property type="project" value="TreeGrafter"/>
</dbReference>
<evidence type="ECO:0000256" key="2">
    <source>
        <dbReference type="ARBA" id="ARBA00022448"/>
    </source>
</evidence>
<evidence type="ECO:0000256" key="5">
    <source>
        <dbReference type="ARBA" id="ARBA00023065"/>
    </source>
</evidence>
<evidence type="ECO:0000256" key="10">
    <source>
        <dbReference type="SAM" id="Phobius"/>
    </source>
</evidence>
<protein>
    <submittedName>
        <fullName evidence="11">Potassium calcium-activated channel subfamily M regulatory beta subunit 1</fullName>
    </submittedName>
</protein>
<dbReference type="PANTHER" id="PTHR10258:SF1">
    <property type="entry name" value="CALCIUM-ACTIVATED POTASSIUM CHANNEL SUBUNIT BETA-1"/>
    <property type="match status" value="1"/>
</dbReference>
<accession>K7FSN4</accession>
<evidence type="ECO:0000256" key="9">
    <source>
        <dbReference type="ARBA" id="ARBA00038155"/>
    </source>
</evidence>
<dbReference type="PANTHER" id="PTHR10258">
    <property type="entry name" value="CALCIUM-ACTIVATED POTASSIUM CHANNEL SUBUNIT BETA"/>
    <property type="match status" value="1"/>
</dbReference>
<dbReference type="CTD" id="3779"/>
<keyword evidence="4 10" id="KW-1133">Transmembrane helix</keyword>
<name>K7FSN4_PELSI</name>
<keyword evidence="6 10" id="KW-0472">Membrane</keyword>
<dbReference type="EMBL" id="AGCU01037770">
    <property type="status" value="NOT_ANNOTATED_CDS"/>
    <property type="molecule type" value="Genomic_DNA"/>
</dbReference>
<comment type="similarity">
    <text evidence="9">Belongs to the KCNMB (TC 8.A.14.1) family. KCNMB1 subfamily.</text>
</comment>
<evidence type="ECO:0000313" key="12">
    <source>
        <dbReference type="Proteomes" id="UP000007267"/>
    </source>
</evidence>
<keyword evidence="12" id="KW-1185">Reference proteome</keyword>
<dbReference type="GO" id="GO:0008076">
    <property type="term" value="C:voltage-gated potassium channel complex"/>
    <property type="evidence" value="ECO:0007669"/>
    <property type="project" value="TreeGrafter"/>
</dbReference>
<dbReference type="OMA" id="PYPCLQV"/>
<dbReference type="HOGENOM" id="CLU_085739_1_1_1"/>
<organism evidence="11 12">
    <name type="scientific">Pelodiscus sinensis</name>
    <name type="common">Chinese softshell turtle</name>
    <name type="synonym">Trionyx sinensis</name>
    <dbReference type="NCBI Taxonomy" id="13735"/>
    <lineage>
        <taxon>Eukaryota</taxon>
        <taxon>Metazoa</taxon>
        <taxon>Chordata</taxon>
        <taxon>Craniata</taxon>
        <taxon>Vertebrata</taxon>
        <taxon>Euteleostomi</taxon>
        <taxon>Archelosauria</taxon>
        <taxon>Testudinata</taxon>
        <taxon>Testudines</taxon>
        <taxon>Cryptodira</taxon>
        <taxon>Trionychia</taxon>
        <taxon>Trionychidae</taxon>
        <taxon>Pelodiscus</taxon>
    </lineage>
</organism>
<evidence type="ECO:0000256" key="3">
    <source>
        <dbReference type="ARBA" id="ARBA00022692"/>
    </source>
</evidence>
<reference evidence="11" key="3">
    <citation type="submission" date="2025-08" db="UniProtKB">
        <authorList>
            <consortium name="Ensembl"/>
        </authorList>
    </citation>
    <scope>IDENTIFICATION</scope>
</reference>
<dbReference type="OrthoDB" id="191686at2759"/>
<dbReference type="GeneID" id="102459137"/>
<evidence type="ECO:0000256" key="7">
    <source>
        <dbReference type="ARBA" id="ARBA00023180"/>
    </source>
</evidence>
<dbReference type="Ensembl" id="ENSPSIT00000011100.1">
    <property type="protein sequence ID" value="ENSPSIP00000011044.1"/>
    <property type="gene ID" value="ENSPSIG00000009980.1"/>
</dbReference>
<keyword evidence="7" id="KW-0325">Glycoprotein</keyword>
<keyword evidence="8" id="KW-0407">Ion channel</keyword>
<feature type="transmembrane region" description="Helical" evidence="10">
    <location>
        <begin position="20"/>
        <end position="43"/>
    </location>
</feature>
<evidence type="ECO:0000256" key="4">
    <source>
        <dbReference type="ARBA" id="ARBA00022989"/>
    </source>
</evidence>
<dbReference type="PRINTS" id="PR01450">
    <property type="entry name" value="BKCHANNELB"/>
</dbReference>
<dbReference type="GO" id="GO:0005513">
    <property type="term" value="P:detection of calcium ion"/>
    <property type="evidence" value="ECO:0007669"/>
    <property type="project" value="TreeGrafter"/>
</dbReference>
<dbReference type="eggNOG" id="ENOG502RZA0">
    <property type="taxonomic scope" value="Eukaryota"/>
</dbReference>
<dbReference type="STRING" id="13735.ENSPSIP00000011044"/>
<dbReference type="GO" id="GO:0015269">
    <property type="term" value="F:calcium-activated potassium channel activity"/>
    <property type="evidence" value="ECO:0007669"/>
    <property type="project" value="InterPro"/>
</dbReference>
<evidence type="ECO:0000313" key="11">
    <source>
        <dbReference type="Ensembl" id="ENSPSIP00000011044.1"/>
    </source>
</evidence>
<reference evidence="12" key="1">
    <citation type="submission" date="2011-10" db="EMBL/GenBank/DDBJ databases">
        <authorList>
            <consortium name="Soft-shell Turtle Genome Consortium"/>
        </authorList>
    </citation>
    <scope>NUCLEOTIDE SEQUENCE [LARGE SCALE GENOMIC DNA]</scope>
    <source>
        <strain evidence="12">Daiwa-1</strain>
    </source>
</reference>
<keyword evidence="3 10" id="KW-0812">Transmembrane</keyword>
<dbReference type="Proteomes" id="UP000007267">
    <property type="component" value="Unassembled WGS sequence"/>
</dbReference>
<keyword evidence="2" id="KW-0813">Transport</keyword>
<evidence type="ECO:0000256" key="6">
    <source>
        <dbReference type="ARBA" id="ARBA00023136"/>
    </source>
</evidence>
<evidence type="ECO:0000256" key="8">
    <source>
        <dbReference type="ARBA" id="ARBA00023303"/>
    </source>
</evidence>
<dbReference type="Pfam" id="PF03185">
    <property type="entry name" value="CaKB"/>
    <property type="match status" value="1"/>
</dbReference>
<dbReference type="InterPro" id="IPR003930">
    <property type="entry name" value="K_chnl_Ca-activ_BK_bsu"/>
</dbReference>
<dbReference type="RefSeq" id="XP_006115833.1">
    <property type="nucleotide sequence ID" value="XM_006115771.3"/>
</dbReference>
<dbReference type="EMBL" id="AGCU01037768">
    <property type="status" value="NOT_ANNOTATED_CDS"/>
    <property type="molecule type" value="Genomic_DNA"/>
</dbReference>
<dbReference type="AlphaFoldDB" id="K7FSN4"/>
<feature type="transmembrane region" description="Helical" evidence="10">
    <location>
        <begin position="160"/>
        <end position="181"/>
    </location>
</feature>
<dbReference type="GeneTree" id="ENSGT00950000183039"/>
<dbReference type="PROSITE" id="PS51257">
    <property type="entry name" value="PROKAR_LIPOPROTEIN"/>
    <property type="match status" value="1"/>
</dbReference>
<proteinExistence type="inferred from homology"/>
<reference evidence="11" key="4">
    <citation type="submission" date="2025-09" db="UniProtKB">
        <authorList>
            <consortium name="Ensembl"/>
        </authorList>
    </citation>
    <scope>IDENTIFICATION</scope>
</reference>
<comment type="subcellular location">
    <subcellularLocation>
        <location evidence="1">Membrane</location>
        <topology evidence="1">Multi-pass membrane protein</topology>
    </subcellularLocation>
</comment>
<dbReference type="EMBL" id="AGCU01037769">
    <property type="status" value="NOT_ANNOTATED_CDS"/>
    <property type="molecule type" value="Genomic_DNA"/>
</dbReference>
<keyword evidence="5" id="KW-0406">Ion transport</keyword>
<reference evidence="12" key="2">
    <citation type="journal article" date="2013" name="Nat. Genet.">
        <title>The draft genomes of soft-shell turtle and green sea turtle yield insights into the development and evolution of the turtle-specific body plan.</title>
        <authorList>
            <person name="Wang Z."/>
            <person name="Pascual-Anaya J."/>
            <person name="Zadissa A."/>
            <person name="Li W."/>
            <person name="Niimura Y."/>
            <person name="Huang Z."/>
            <person name="Li C."/>
            <person name="White S."/>
            <person name="Xiong Z."/>
            <person name="Fang D."/>
            <person name="Wang B."/>
            <person name="Ming Y."/>
            <person name="Chen Y."/>
            <person name="Zheng Y."/>
            <person name="Kuraku S."/>
            <person name="Pignatelli M."/>
            <person name="Herrero J."/>
            <person name="Beal K."/>
            <person name="Nozawa M."/>
            <person name="Li Q."/>
            <person name="Wang J."/>
            <person name="Zhang H."/>
            <person name="Yu L."/>
            <person name="Shigenobu S."/>
            <person name="Wang J."/>
            <person name="Liu J."/>
            <person name="Flicek P."/>
            <person name="Searle S."/>
            <person name="Wang J."/>
            <person name="Kuratani S."/>
            <person name="Yin Y."/>
            <person name="Aken B."/>
            <person name="Zhang G."/>
            <person name="Irie N."/>
        </authorList>
    </citation>
    <scope>NUCLEOTIDE SEQUENCE [LARGE SCALE GENOMIC DNA]</scope>
    <source>
        <strain evidence="12">Daiwa-1</strain>
    </source>
</reference>
<sequence length="195" mass="22297">MLGKKLVTAQKRGETRALCLGLGMIACSLMMYLFIVLTIVPFYRESVWTKEVTCKVIKADIKDKCSFNSGATNILQYPCLEVLVDLNFSGEKVMLYHTEDTKRRNPKCSYVPDNSEKNKEGKVKNVTENFRKYQTFPCYYDPGREETSVLLTRLYTPKGLLFVFFWPSLMMTGGVLVIIMVKVSQYVSALSARQH</sequence>
<dbReference type="KEGG" id="pss:102459137"/>